<accession>A0ABX7VQ99</accession>
<evidence type="ECO:0000313" key="2">
    <source>
        <dbReference type="EMBL" id="QTM99081.1"/>
    </source>
</evidence>
<dbReference type="Proteomes" id="UP000665043">
    <property type="component" value="Chromosome"/>
</dbReference>
<evidence type="ECO:0000256" key="1">
    <source>
        <dbReference type="SAM" id="MobiDB-lite"/>
    </source>
</evidence>
<organism evidence="2 3">
    <name type="scientific">Sediminibacillus dalangtanensis</name>
    <dbReference type="NCBI Taxonomy" id="2729421"/>
    <lineage>
        <taxon>Bacteria</taxon>
        <taxon>Bacillati</taxon>
        <taxon>Bacillota</taxon>
        <taxon>Bacilli</taxon>
        <taxon>Bacillales</taxon>
        <taxon>Bacillaceae</taxon>
        <taxon>Sediminibacillus</taxon>
    </lineage>
</organism>
<name>A0ABX7VQ99_9BACI</name>
<proteinExistence type="predicted"/>
<sequence>MTRTTVFLKRPTEREGEAENFPVQGEKLTTLEQSRGTLVTGPQTL</sequence>
<dbReference type="RefSeq" id="WP_209368215.1">
    <property type="nucleotide sequence ID" value="NZ_CP046956.1"/>
</dbReference>
<dbReference type="EMBL" id="CP046956">
    <property type="protein sequence ID" value="QTM99081.1"/>
    <property type="molecule type" value="Genomic_DNA"/>
</dbReference>
<protein>
    <submittedName>
        <fullName evidence="2">Uncharacterized protein</fullName>
    </submittedName>
</protein>
<gene>
    <name evidence="2" type="ORF">ERJ70_07065</name>
</gene>
<reference evidence="2 3" key="1">
    <citation type="submission" date="2019-12" db="EMBL/GenBank/DDBJ databases">
        <title>The whole genome sequencing of a strain isolated from a Mars analog, Dalangtan Playa.</title>
        <authorList>
            <person name="Huang T."/>
        </authorList>
    </citation>
    <scope>NUCLEOTIDE SEQUENCE [LARGE SCALE GENOMIC DNA]</scope>
    <source>
        <strain evidence="2 3">DP4-553-S</strain>
    </source>
</reference>
<keyword evidence="3" id="KW-1185">Reference proteome</keyword>
<feature type="region of interest" description="Disordered" evidence="1">
    <location>
        <begin position="1"/>
        <end position="22"/>
    </location>
</feature>
<evidence type="ECO:0000313" key="3">
    <source>
        <dbReference type="Proteomes" id="UP000665043"/>
    </source>
</evidence>